<dbReference type="InterPro" id="IPR001173">
    <property type="entry name" value="Glyco_trans_2-like"/>
</dbReference>
<dbReference type="SUPFAM" id="SSF53448">
    <property type="entry name" value="Nucleotide-diphospho-sugar transferases"/>
    <property type="match status" value="1"/>
</dbReference>
<dbReference type="Proteomes" id="UP000249799">
    <property type="component" value="Chromosome"/>
</dbReference>
<accession>A0A2Z4FPC4</accession>
<dbReference type="RefSeq" id="WP_111336592.1">
    <property type="nucleotide sequence ID" value="NZ_CP030032.1"/>
</dbReference>
<dbReference type="Gene3D" id="3.90.550.10">
    <property type="entry name" value="Spore Coat Polysaccharide Biosynthesis Protein SpsA, Chain A"/>
    <property type="match status" value="1"/>
</dbReference>
<dbReference type="EMBL" id="CP030032">
    <property type="protein sequence ID" value="AWV90867.1"/>
    <property type="molecule type" value="Genomic_DNA"/>
</dbReference>
<evidence type="ECO:0000313" key="2">
    <source>
        <dbReference type="Proteomes" id="UP000249799"/>
    </source>
</evidence>
<name>A0A2Z4FPC4_9DELT</name>
<dbReference type="AlphaFoldDB" id="A0A2Z4FPC4"/>
<keyword evidence="2" id="KW-1185">Reference proteome</keyword>
<sequence length="452" mass="50501">MSKSAEKTIRRYLDRHAHALPEFETLPPPHPKLRASVVIPVYNELKDLGGVIASLAQASARPQVFEVIVVINNAADAPAHIVEANRETAAILAALETDFALHIIDRYSPETAYDPEVAGVGLARREGADLALARLMQIGQAGRGILPCLDGDSPVAPGYIDQIIAEFDANPRMLGAVCRYRHPIPEGTSEQALRHGRAIMAYEAWMRVYEAELLLLGSPYAFQSIGSCMVLSARGYAQADGMPMRQALSDFYILEKMVKTGGRGAVRQLEGPLVYPSARPSERVPRGTGPSVRMQIETGTSRFERIEPPQAFEAMRELFAAVHVGFNQPDVLREAVKDPLLADYLARNNAWSVFEKLRKNASTSTQFERQFHTWFDNLKIVKFANEYKREHGGVWVFDAARHVFEQWGARDPHYQKIARAIPAVDEAQVRPQDWHALLELLREIELRVHRAA</sequence>
<organism evidence="1 2">
    <name type="scientific">Bradymonas sediminis</name>
    <dbReference type="NCBI Taxonomy" id="1548548"/>
    <lineage>
        <taxon>Bacteria</taxon>
        <taxon>Deltaproteobacteria</taxon>
        <taxon>Bradymonadales</taxon>
        <taxon>Bradymonadaceae</taxon>
        <taxon>Bradymonas</taxon>
    </lineage>
</organism>
<gene>
    <name evidence="1" type="ORF">DN745_16680</name>
</gene>
<protein>
    <submittedName>
        <fullName evidence="1">Uncharacterized protein</fullName>
    </submittedName>
</protein>
<dbReference type="CDD" id="cd00761">
    <property type="entry name" value="Glyco_tranf_GTA_type"/>
    <property type="match status" value="1"/>
</dbReference>
<dbReference type="InterPro" id="IPR029044">
    <property type="entry name" value="Nucleotide-diphossugar_trans"/>
</dbReference>
<proteinExistence type="predicted"/>
<dbReference type="OrthoDB" id="5391853at2"/>
<evidence type="ECO:0000313" key="1">
    <source>
        <dbReference type="EMBL" id="AWV90867.1"/>
    </source>
</evidence>
<dbReference type="KEGG" id="bsed:DN745_16680"/>
<reference evidence="1 2" key="1">
    <citation type="submission" date="2018-06" db="EMBL/GenBank/DDBJ databases">
        <title>Lujinxingia sediminis gen. nov. sp. nov., a new facultative anaerobic member of the class Deltaproteobacteria, and proposal of Lujinxingaceae fam. nov.</title>
        <authorList>
            <person name="Guo L.-Y."/>
            <person name="Li C.-M."/>
            <person name="Wang S."/>
            <person name="Du Z.-J."/>
        </authorList>
    </citation>
    <scope>NUCLEOTIDE SEQUENCE [LARGE SCALE GENOMIC DNA]</scope>
    <source>
        <strain evidence="1 2">FA350</strain>
    </source>
</reference>
<dbReference type="Pfam" id="PF00535">
    <property type="entry name" value="Glycos_transf_2"/>
    <property type="match status" value="1"/>
</dbReference>